<dbReference type="GO" id="GO:0003677">
    <property type="term" value="F:DNA binding"/>
    <property type="evidence" value="ECO:0007669"/>
    <property type="project" value="InterPro"/>
</dbReference>
<dbReference type="Gene3D" id="1.10.260.40">
    <property type="entry name" value="lambda repressor-like DNA-binding domains"/>
    <property type="match status" value="1"/>
</dbReference>
<evidence type="ECO:0000259" key="1">
    <source>
        <dbReference type="PROSITE" id="PS50943"/>
    </source>
</evidence>
<dbReference type="InterPro" id="IPR001387">
    <property type="entry name" value="Cro/C1-type_HTH"/>
</dbReference>
<proteinExistence type="predicted"/>
<dbReference type="SUPFAM" id="SSF47413">
    <property type="entry name" value="lambda repressor-like DNA-binding domains"/>
    <property type="match status" value="1"/>
</dbReference>
<dbReference type="Proteomes" id="UP000029108">
    <property type="component" value="Unassembled WGS sequence"/>
</dbReference>
<dbReference type="InterPro" id="IPR010982">
    <property type="entry name" value="Lambda_DNA-bd_dom_sf"/>
</dbReference>
<dbReference type="EMBL" id="JGYN01000019">
    <property type="protein sequence ID" value="KFI49923.1"/>
    <property type="molecule type" value="Genomic_DNA"/>
</dbReference>
<dbReference type="PROSITE" id="PS50943">
    <property type="entry name" value="HTH_CROC1"/>
    <property type="match status" value="1"/>
</dbReference>
<gene>
    <name evidence="2" type="ORF">BBIA_1845</name>
</gene>
<dbReference type="eggNOG" id="ENOG5031T4B">
    <property type="taxonomic scope" value="Bacteria"/>
</dbReference>
<evidence type="ECO:0000313" key="2">
    <source>
        <dbReference type="EMBL" id="KFI49923.1"/>
    </source>
</evidence>
<dbReference type="CDD" id="cd00093">
    <property type="entry name" value="HTH_XRE"/>
    <property type="match status" value="1"/>
</dbReference>
<feature type="domain" description="HTH cro/C1-type" evidence="1">
    <location>
        <begin position="19"/>
        <end position="73"/>
    </location>
</feature>
<name>A0A086ZTS3_9BIFI</name>
<dbReference type="RefSeq" id="WP_051923876.1">
    <property type="nucleotide sequence ID" value="NZ_JDUU01000040.1"/>
</dbReference>
<sequence>MPTGKKTATIESKTLSIAIKRAMAVRNIRTRSLAEESGVPYGTLRRILELNTVADYEQLRKIADALRMPLSSIIADAERLTQDEGVVEDYLSSELAPERTNNRDINAARNLLRQGNDDIDIDSWANQIKAENSMRTNN</sequence>
<accession>A0A086ZTS3</accession>
<reference evidence="2 3" key="1">
    <citation type="submission" date="2014-03" db="EMBL/GenBank/DDBJ databases">
        <title>Genomics of Bifidobacteria.</title>
        <authorList>
            <person name="Ventura M."/>
            <person name="Milani C."/>
            <person name="Lugli G.A."/>
        </authorList>
    </citation>
    <scope>NUCLEOTIDE SEQUENCE [LARGE SCALE GENOMIC DNA]</scope>
    <source>
        <strain evidence="2 3">DSM 23969</strain>
    </source>
</reference>
<evidence type="ECO:0000313" key="3">
    <source>
        <dbReference type="Proteomes" id="UP000029108"/>
    </source>
</evidence>
<protein>
    <recommendedName>
        <fullName evidence="1">HTH cro/C1-type domain-containing protein</fullName>
    </recommendedName>
</protein>
<dbReference type="AlphaFoldDB" id="A0A086ZTS3"/>
<comment type="caution">
    <text evidence="2">The sequence shown here is derived from an EMBL/GenBank/DDBJ whole genome shotgun (WGS) entry which is preliminary data.</text>
</comment>
<dbReference type="STRING" id="1437608.GCA_000771645_02131"/>
<organism evidence="2 3">
    <name type="scientific">Bifidobacterium biavatii DSM 23969</name>
    <dbReference type="NCBI Taxonomy" id="1437608"/>
    <lineage>
        <taxon>Bacteria</taxon>
        <taxon>Bacillati</taxon>
        <taxon>Actinomycetota</taxon>
        <taxon>Actinomycetes</taxon>
        <taxon>Bifidobacteriales</taxon>
        <taxon>Bifidobacteriaceae</taxon>
        <taxon>Bifidobacterium</taxon>
    </lineage>
</organism>
<keyword evidence="3" id="KW-1185">Reference proteome</keyword>